<evidence type="ECO:0000313" key="4">
    <source>
        <dbReference type="Proteomes" id="UP000199181"/>
    </source>
</evidence>
<dbReference type="InterPro" id="IPR011251">
    <property type="entry name" value="Luciferase-like_dom"/>
</dbReference>
<accession>A0A1I0L4R0</accession>
<dbReference type="InterPro" id="IPR050564">
    <property type="entry name" value="F420-G6PD/mer"/>
</dbReference>
<dbReference type="RefSeq" id="WP_093525213.1">
    <property type="nucleotide sequence ID" value="NZ_FOIJ01000019.1"/>
</dbReference>
<dbReference type="InterPro" id="IPR019945">
    <property type="entry name" value="F420_G6P_DH-rel"/>
</dbReference>
<dbReference type="AlphaFoldDB" id="A0A1I0L4R0"/>
<evidence type="ECO:0000256" key="1">
    <source>
        <dbReference type="ARBA" id="ARBA00023002"/>
    </source>
</evidence>
<dbReference type="Proteomes" id="UP000199181">
    <property type="component" value="Unassembled WGS sequence"/>
</dbReference>
<name>A0A1I0L4R0_9BACT</name>
<keyword evidence="4" id="KW-1185">Reference proteome</keyword>
<dbReference type="Gene3D" id="3.20.20.30">
    <property type="entry name" value="Luciferase-like domain"/>
    <property type="match status" value="1"/>
</dbReference>
<dbReference type="NCBIfam" id="TIGR03885">
    <property type="entry name" value="flavin_revert"/>
    <property type="match status" value="1"/>
</dbReference>
<dbReference type="SUPFAM" id="SSF51679">
    <property type="entry name" value="Bacterial luciferase-like"/>
    <property type="match status" value="1"/>
</dbReference>
<proteinExistence type="predicted"/>
<evidence type="ECO:0000259" key="2">
    <source>
        <dbReference type="Pfam" id="PF00296"/>
    </source>
</evidence>
<reference evidence="4" key="1">
    <citation type="submission" date="2016-10" db="EMBL/GenBank/DDBJ databases">
        <authorList>
            <person name="Varghese N."/>
            <person name="Submissions S."/>
        </authorList>
    </citation>
    <scope>NUCLEOTIDE SEQUENCE [LARGE SCALE GENOMIC DNA]</scope>
    <source>
        <strain evidence="4">DSM 16858</strain>
    </source>
</reference>
<evidence type="ECO:0000313" key="3">
    <source>
        <dbReference type="EMBL" id="SEU34609.1"/>
    </source>
</evidence>
<dbReference type="EMBL" id="FOIJ01000019">
    <property type="protein sequence ID" value="SEU34609.1"/>
    <property type="molecule type" value="Genomic_DNA"/>
</dbReference>
<dbReference type="InterPro" id="IPR023907">
    <property type="entry name" value="Non-F420_Flavin_OxRdtase"/>
</dbReference>
<dbReference type="PANTHER" id="PTHR43244">
    <property type="match status" value="1"/>
</dbReference>
<protein>
    <submittedName>
        <fullName evidence="3">Probable non-F420 flavinoid oxidoreductase</fullName>
    </submittedName>
</protein>
<dbReference type="NCBIfam" id="TIGR03557">
    <property type="entry name" value="F420_G6P_family"/>
    <property type="match status" value="1"/>
</dbReference>
<sequence>MNGVPRLQVGYHASHEQFPPSELLGLVRKAEEAGFQALLNSDHFHPWTEAQGQSGFVWSFMGAALAVTRLSMGAVNAPGQRYHPALIAQALGTLGEMFPGRAWVALGSGQFLNEAITGQGWPAKDQRNARLRECVDIMRALFRGETVTHRGLVTVEGAKLYTRPAQAPLLVGAAITPKTAEWVGSWADGLITVSRPPEALRQVVEAFRRGGGEGKPMFLKVQLSYAPDEARARQGALRQWGANIFPSAVLSDLRSPAHFEELAHTVQPQDLEGAVRISSSLQQHLDWLGEDACLGFDRLYLHNVNREQAPFIEAFGAKVVPALTRG</sequence>
<dbReference type="PANTHER" id="PTHR43244:SF1">
    <property type="entry name" value="5,10-METHYLENETETRAHYDROMETHANOPTERIN REDUCTASE"/>
    <property type="match status" value="1"/>
</dbReference>
<dbReference type="InterPro" id="IPR036661">
    <property type="entry name" value="Luciferase-like_sf"/>
</dbReference>
<dbReference type="Pfam" id="PF00296">
    <property type="entry name" value="Bac_luciferase"/>
    <property type="match status" value="1"/>
</dbReference>
<organism evidence="3 4">
    <name type="scientific">Stigmatella erecta</name>
    <dbReference type="NCBI Taxonomy" id="83460"/>
    <lineage>
        <taxon>Bacteria</taxon>
        <taxon>Pseudomonadati</taxon>
        <taxon>Myxococcota</taxon>
        <taxon>Myxococcia</taxon>
        <taxon>Myxococcales</taxon>
        <taxon>Cystobacterineae</taxon>
        <taxon>Archangiaceae</taxon>
        <taxon>Stigmatella</taxon>
    </lineage>
</organism>
<gene>
    <name evidence="3" type="ORF">SAMN05443639_11987</name>
</gene>
<dbReference type="CDD" id="cd01097">
    <property type="entry name" value="Tetrahydromethanopterin_reductase"/>
    <property type="match status" value="1"/>
</dbReference>
<keyword evidence="1" id="KW-0560">Oxidoreductase</keyword>
<feature type="domain" description="Luciferase-like" evidence="2">
    <location>
        <begin position="12"/>
        <end position="252"/>
    </location>
</feature>
<dbReference type="GO" id="GO:0016705">
    <property type="term" value="F:oxidoreductase activity, acting on paired donors, with incorporation or reduction of molecular oxygen"/>
    <property type="evidence" value="ECO:0007669"/>
    <property type="project" value="InterPro"/>
</dbReference>